<dbReference type="Proteomes" id="UP000295645">
    <property type="component" value="Unassembled WGS sequence"/>
</dbReference>
<organism evidence="3 4">
    <name type="scientific">Luteibacter rhizovicinus</name>
    <dbReference type="NCBI Taxonomy" id="242606"/>
    <lineage>
        <taxon>Bacteria</taxon>
        <taxon>Pseudomonadati</taxon>
        <taxon>Pseudomonadota</taxon>
        <taxon>Gammaproteobacteria</taxon>
        <taxon>Lysobacterales</taxon>
        <taxon>Rhodanobacteraceae</taxon>
        <taxon>Luteibacter</taxon>
    </lineage>
</organism>
<dbReference type="RefSeq" id="WP_132141683.1">
    <property type="nucleotide sequence ID" value="NZ_SMCS01000001.1"/>
</dbReference>
<sequence>MKILLVIAVVLVVYLTGRIGFGLAVLAGLGFVVAAVLVLILITRLSGKKETGADAAVPEETKSPGASIESSEPVELAPAIEALQSGNFQKAIDLAEPYVRDVRDEIRIDAMRLTGFGHAGLGQHAQAYPCWVAVTEAEPSSQNYLNVASTAAVIEHFDEAEAAYLTCQRIYTQERGADPVEGLIFNGQYQANFLSSLDKAGRSDLAFKYLEPLAGFYRSLHITDSTFLHLRQMPFFEVFLEQSLPLVRRVLDEDALTAWYRTTYDAVDEPGQAMFARYHVPH</sequence>
<evidence type="ECO:0000256" key="1">
    <source>
        <dbReference type="SAM" id="MobiDB-lite"/>
    </source>
</evidence>
<keyword evidence="2" id="KW-0812">Transmembrane</keyword>
<evidence type="ECO:0000313" key="3">
    <source>
        <dbReference type="EMBL" id="TCV97639.1"/>
    </source>
</evidence>
<protein>
    <submittedName>
        <fullName evidence="3">Uncharacterized protein</fullName>
    </submittedName>
</protein>
<feature type="transmembrane region" description="Helical" evidence="2">
    <location>
        <begin position="25"/>
        <end position="42"/>
    </location>
</feature>
<keyword evidence="2" id="KW-0472">Membrane</keyword>
<gene>
    <name evidence="3" type="ORF">EC912_101656</name>
</gene>
<dbReference type="EMBL" id="SMCS01000001">
    <property type="protein sequence ID" value="TCV97639.1"/>
    <property type="molecule type" value="Genomic_DNA"/>
</dbReference>
<reference evidence="3 4" key="1">
    <citation type="submission" date="2019-03" db="EMBL/GenBank/DDBJ databases">
        <title>Above-ground endophytic microbial communities from plants in different locations in the United States.</title>
        <authorList>
            <person name="Frank C."/>
        </authorList>
    </citation>
    <scope>NUCLEOTIDE SEQUENCE [LARGE SCALE GENOMIC DNA]</scope>
    <source>
        <strain evidence="3 4">LP_13_YM</strain>
    </source>
</reference>
<keyword evidence="4" id="KW-1185">Reference proteome</keyword>
<proteinExistence type="predicted"/>
<evidence type="ECO:0000313" key="4">
    <source>
        <dbReference type="Proteomes" id="UP000295645"/>
    </source>
</evidence>
<dbReference type="SUPFAM" id="SSF48452">
    <property type="entry name" value="TPR-like"/>
    <property type="match status" value="1"/>
</dbReference>
<dbReference type="AlphaFoldDB" id="A0A4V2W4Y1"/>
<accession>A0A4V2W4Y1</accession>
<comment type="caution">
    <text evidence="3">The sequence shown here is derived from an EMBL/GenBank/DDBJ whole genome shotgun (WGS) entry which is preliminary data.</text>
</comment>
<feature type="region of interest" description="Disordered" evidence="1">
    <location>
        <begin position="52"/>
        <end position="71"/>
    </location>
</feature>
<dbReference type="OrthoDB" id="8584170at2"/>
<dbReference type="InterPro" id="IPR011990">
    <property type="entry name" value="TPR-like_helical_dom_sf"/>
</dbReference>
<keyword evidence="2" id="KW-1133">Transmembrane helix</keyword>
<name>A0A4V2W4Y1_9GAMM</name>
<evidence type="ECO:0000256" key="2">
    <source>
        <dbReference type="SAM" id="Phobius"/>
    </source>
</evidence>
<dbReference type="Gene3D" id="1.25.40.10">
    <property type="entry name" value="Tetratricopeptide repeat domain"/>
    <property type="match status" value="1"/>
</dbReference>